<evidence type="ECO:0000256" key="2">
    <source>
        <dbReference type="ARBA" id="ARBA00007613"/>
    </source>
</evidence>
<protein>
    <submittedName>
        <fullName evidence="9">TolC family outer membrane protein</fullName>
    </submittedName>
</protein>
<accession>A0A7V8ZUM2</accession>
<dbReference type="Proteomes" id="UP000572407">
    <property type="component" value="Unassembled WGS sequence"/>
</dbReference>
<dbReference type="InterPro" id="IPR003423">
    <property type="entry name" value="OMP_efflux"/>
</dbReference>
<dbReference type="PANTHER" id="PTHR30026">
    <property type="entry name" value="OUTER MEMBRANE PROTEIN TOLC"/>
    <property type="match status" value="1"/>
</dbReference>
<evidence type="ECO:0000256" key="6">
    <source>
        <dbReference type="ARBA" id="ARBA00023136"/>
    </source>
</evidence>
<keyword evidence="4" id="KW-1134">Transmembrane beta strand</keyword>
<keyword evidence="3" id="KW-0813">Transport</keyword>
<dbReference type="InterPro" id="IPR010130">
    <property type="entry name" value="T1SS_OMP_TolC"/>
</dbReference>
<reference evidence="9 10" key="1">
    <citation type="submission" date="2019-06" db="EMBL/GenBank/DDBJ databases">
        <title>Analysis of the biodiversity of Brassica napus bacterial endophytes for the selection of potential efficient biofertilizers for rapeseed crops.</title>
        <authorList>
            <person name="Jimenez-Gomez A."/>
            <person name="Saati-Santamaria Z."/>
            <person name="Menendez E."/>
            <person name="Rivas R."/>
            <person name="Mateos P.F."/>
            <person name="Velazquez E."/>
            <person name="Garcia-Fraile P."/>
        </authorList>
    </citation>
    <scope>NUCLEOTIDE SEQUENCE [LARGE SCALE GENOMIC DNA]</scope>
    <source>
        <strain evidence="9 10">CDVBN10</strain>
    </source>
</reference>
<dbReference type="EMBL" id="VDLV01000041">
    <property type="protein sequence ID" value="MBA1380269.1"/>
    <property type="molecule type" value="Genomic_DNA"/>
</dbReference>
<feature type="chain" id="PRO_5030633916" evidence="8">
    <location>
        <begin position="22"/>
        <end position="457"/>
    </location>
</feature>
<keyword evidence="7" id="KW-0998">Cell outer membrane</keyword>
<sequence length="457" mass="50178">MVASAVLLGSVWVLAVGVAVAQTEVAVPTEVNASTYSTDLMQLYREARLEDPHVIASFAQAKAGTEHQREAMGALLPQLSFNAGSNRIHQESDLVQRSFDSESYGLVLRQYLYNKAAWENYQKFKSLARQSESQAQDTKAEASVELAQRYFTALAAEDELELVRAERRTTQKSLDRVNALYEKQLALITDQLDLKARVDLLSAQELDARNQASLSREALAEIVGRPVKERLNRVRSDRQLQVSAQSLESWVRDGIALNPALKANESGVEAAGAALRSGKGGHYPTLSLNLSAQQTNEGYNNSLAPRTDSYVAGIGLQVPLYSGGSTSARVRGLYEDQVVAEQQMEAVRRRVVKEITNAYLTANSNGEKIGANRLALESAQLSRVAAEKALSYGMVNSVDVLASVRNEFRARRDLLKTQYDFLSNVLTLNRWAGRPPADSIENVNGWLSPGSAGQDFR</sequence>
<evidence type="ECO:0000256" key="7">
    <source>
        <dbReference type="ARBA" id="ARBA00023237"/>
    </source>
</evidence>
<comment type="subcellular location">
    <subcellularLocation>
        <location evidence="1">Cell outer membrane</location>
    </subcellularLocation>
</comment>
<evidence type="ECO:0000313" key="9">
    <source>
        <dbReference type="EMBL" id="MBA1380269.1"/>
    </source>
</evidence>
<comment type="caution">
    <text evidence="9">The sequence shown here is derived from an EMBL/GenBank/DDBJ whole genome shotgun (WGS) entry which is preliminary data.</text>
</comment>
<dbReference type="PANTHER" id="PTHR30026:SF20">
    <property type="entry name" value="OUTER MEMBRANE PROTEIN TOLC"/>
    <property type="match status" value="1"/>
</dbReference>
<dbReference type="InterPro" id="IPR051906">
    <property type="entry name" value="TolC-like"/>
</dbReference>
<comment type="similarity">
    <text evidence="2">Belongs to the outer membrane factor (OMF) (TC 1.B.17) family.</text>
</comment>
<dbReference type="SUPFAM" id="SSF56954">
    <property type="entry name" value="Outer membrane efflux proteins (OEP)"/>
    <property type="match status" value="1"/>
</dbReference>
<keyword evidence="5" id="KW-0812">Transmembrane</keyword>
<name>A0A7V8ZUM2_9PSED</name>
<dbReference type="AlphaFoldDB" id="A0A7V8ZUM2"/>
<evidence type="ECO:0000256" key="8">
    <source>
        <dbReference type="SAM" id="SignalP"/>
    </source>
</evidence>
<feature type="signal peptide" evidence="8">
    <location>
        <begin position="1"/>
        <end position="21"/>
    </location>
</feature>
<proteinExistence type="inferred from homology"/>
<evidence type="ECO:0000256" key="4">
    <source>
        <dbReference type="ARBA" id="ARBA00022452"/>
    </source>
</evidence>
<evidence type="ECO:0000256" key="3">
    <source>
        <dbReference type="ARBA" id="ARBA00022448"/>
    </source>
</evidence>
<dbReference type="NCBIfam" id="TIGR01844">
    <property type="entry name" value="type_I_sec_TolC"/>
    <property type="match status" value="1"/>
</dbReference>
<evidence type="ECO:0000313" key="10">
    <source>
        <dbReference type="Proteomes" id="UP000572407"/>
    </source>
</evidence>
<dbReference type="RefSeq" id="WP_181289647.1">
    <property type="nucleotide sequence ID" value="NZ_VDLV01000041.1"/>
</dbReference>
<organism evidence="9 10">
    <name type="scientific">Pseudomonas brassicacearum subsp. neoaurantiaca</name>
    <dbReference type="NCBI Taxonomy" id="494916"/>
    <lineage>
        <taxon>Bacteria</taxon>
        <taxon>Pseudomonadati</taxon>
        <taxon>Pseudomonadota</taxon>
        <taxon>Gammaproteobacteria</taxon>
        <taxon>Pseudomonadales</taxon>
        <taxon>Pseudomonadaceae</taxon>
        <taxon>Pseudomonas</taxon>
    </lineage>
</organism>
<keyword evidence="6" id="KW-0472">Membrane</keyword>
<dbReference type="GO" id="GO:0009279">
    <property type="term" value="C:cell outer membrane"/>
    <property type="evidence" value="ECO:0007669"/>
    <property type="project" value="UniProtKB-SubCell"/>
</dbReference>
<dbReference type="GO" id="GO:0015288">
    <property type="term" value="F:porin activity"/>
    <property type="evidence" value="ECO:0007669"/>
    <property type="project" value="TreeGrafter"/>
</dbReference>
<keyword evidence="8" id="KW-0732">Signal</keyword>
<dbReference type="GO" id="GO:1990281">
    <property type="term" value="C:efflux pump complex"/>
    <property type="evidence" value="ECO:0007669"/>
    <property type="project" value="TreeGrafter"/>
</dbReference>
<evidence type="ECO:0000256" key="5">
    <source>
        <dbReference type="ARBA" id="ARBA00022692"/>
    </source>
</evidence>
<dbReference type="GO" id="GO:0015562">
    <property type="term" value="F:efflux transmembrane transporter activity"/>
    <property type="evidence" value="ECO:0007669"/>
    <property type="project" value="InterPro"/>
</dbReference>
<dbReference type="Gene3D" id="1.20.1600.10">
    <property type="entry name" value="Outer membrane efflux proteins (OEP)"/>
    <property type="match status" value="1"/>
</dbReference>
<evidence type="ECO:0000256" key="1">
    <source>
        <dbReference type="ARBA" id="ARBA00004442"/>
    </source>
</evidence>
<dbReference type="Pfam" id="PF02321">
    <property type="entry name" value="OEP"/>
    <property type="match status" value="2"/>
</dbReference>
<gene>
    <name evidence="9" type="ORF">FHK92_21095</name>
</gene>